<sequence length="296" mass="34628">MKFYSLFQETHGQYTRKERCVSIGKLVPFFLCSIVATIILSFFLYFPYPLNPLTRCEFQQMYAPVVGHQDYGIANCDLFKGHWEEVPKDIYKDPEDRLRIWNFRGHDFTLMTLWFRFLVVGDRKVISGSSEYYDLHLDKIDESWTTNLPTIDYAIIAVEHWFFRPIYFIQMTFRAAFKYINDCSECRGIVTVVRTFPPSHFEDGSWNTGGSCNRTSPIEETERARTEGDKKGKSFVIMDVTKATLMRPDGHPGEFWGNKWMKGYNDCVHWCLPGPIDVWNEFLMAILEKETGLISS</sequence>
<accession>A0ACC0ZK48</accession>
<protein>
    <submittedName>
        <fullName evidence="1">Uncharacterized protein</fullName>
    </submittedName>
</protein>
<gene>
    <name evidence="1" type="ORF">Pint_02652</name>
</gene>
<keyword evidence="2" id="KW-1185">Reference proteome</keyword>
<reference evidence="2" key="1">
    <citation type="journal article" date="2023" name="G3 (Bethesda)">
        <title>Genome assembly and association tests identify interacting loci associated with vigor, precocity, and sex in interspecific pistachio rootstocks.</title>
        <authorList>
            <person name="Palmer W."/>
            <person name="Jacygrad E."/>
            <person name="Sagayaradj S."/>
            <person name="Cavanaugh K."/>
            <person name="Han R."/>
            <person name="Bertier L."/>
            <person name="Beede B."/>
            <person name="Kafkas S."/>
            <person name="Golino D."/>
            <person name="Preece J."/>
            <person name="Michelmore R."/>
        </authorList>
    </citation>
    <scope>NUCLEOTIDE SEQUENCE [LARGE SCALE GENOMIC DNA]</scope>
</reference>
<dbReference type="EMBL" id="CM047736">
    <property type="protein sequence ID" value="KAJ0053621.1"/>
    <property type="molecule type" value="Genomic_DNA"/>
</dbReference>
<comment type="caution">
    <text evidence="1">The sequence shown here is derived from an EMBL/GenBank/DDBJ whole genome shotgun (WGS) entry which is preliminary data.</text>
</comment>
<evidence type="ECO:0000313" key="1">
    <source>
        <dbReference type="EMBL" id="KAJ0053621.1"/>
    </source>
</evidence>
<dbReference type="Proteomes" id="UP001163603">
    <property type="component" value="Chromosome 1"/>
</dbReference>
<proteinExistence type="predicted"/>
<evidence type="ECO:0000313" key="2">
    <source>
        <dbReference type="Proteomes" id="UP001163603"/>
    </source>
</evidence>
<organism evidence="1 2">
    <name type="scientific">Pistacia integerrima</name>
    <dbReference type="NCBI Taxonomy" id="434235"/>
    <lineage>
        <taxon>Eukaryota</taxon>
        <taxon>Viridiplantae</taxon>
        <taxon>Streptophyta</taxon>
        <taxon>Embryophyta</taxon>
        <taxon>Tracheophyta</taxon>
        <taxon>Spermatophyta</taxon>
        <taxon>Magnoliopsida</taxon>
        <taxon>eudicotyledons</taxon>
        <taxon>Gunneridae</taxon>
        <taxon>Pentapetalae</taxon>
        <taxon>rosids</taxon>
        <taxon>malvids</taxon>
        <taxon>Sapindales</taxon>
        <taxon>Anacardiaceae</taxon>
        <taxon>Pistacia</taxon>
    </lineage>
</organism>
<name>A0ACC0ZK48_9ROSI</name>